<evidence type="ECO:0000313" key="3">
    <source>
        <dbReference type="EMBL" id="QDM46089.1"/>
    </source>
</evidence>
<evidence type="ECO:0000313" key="2">
    <source>
        <dbReference type="EMBL" id="MCY9605703.1"/>
    </source>
</evidence>
<dbReference type="RefSeq" id="WP_127510887.1">
    <property type="nucleotide sequence ID" value="NZ_CABMNB010000010.1"/>
</dbReference>
<organism evidence="3 4">
    <name type="scientific">Paenibacillus thiaminolyticus</name>
    <name type="common">Bacillus thiaminolyticus</name>
    <dbReference type="NCBI Taxonomy" id="49283"/>
    <lineage>
        <taxon>Bacteria</taxon>
        <taxon>Bacillati</taxon>
        <taxon>Bacillota</taxon>
        <taxon>Bacilli</taxon>
        <taxon>Bacillales</taxon>
        <taxon>Paenibacillaceae</taxon>
        <taxon>Paenibacillus</taxon>
    </lineage>
</organism>
<accession>A0AAP9J303</accession>
<sequence>MKRGLIVLGVSATLLAGVLAPITGFAAEKSDTQPNVKVNASYDYVPSSIFVGSSFSFPGKYKYPYVWFGEDVVSVDVFGKVTGALV</sequence>
<keyword evidence="5" id="KW-1185">Reference proteome</keyword>
<evidence type="ECO:0000313" key="4">
    <source>
        <dbReference type="Proteomes" id="UP000315377"/>
    </source>
</evidence>
<reference evidence="3 4" key="1">
    <citation type="submission" date="2019-07" db="EMBL/GenBank/DDBJ databases">
        <title>Paenibacillus thiaminolyticus NRRL B-4156.</title>
        <authorList>
            <person name="Hehnly C."/>
            <person name="Zhang L."/>
        </authorList>
    </citation>
    <scope>NUCLEOTIDE SEQUENCE [LARGE SCALE GENOMIC DNA]</scope>
    <source>
        <strain evidence="3 4">NRRL B-4156</strain>
    </source>
</reference>
<evidence type="ECO:0000256" key="1">
    <source>
        <dbReference type="SAM" id="SignalP"/>
    </source>
</evidence>
<dbReference type="EMBL" id="CP041405">
    <property type="protein sequence ID" value="QDM46089.1"/>
    <property type="molecule type" value="Genomic_DNA"/>
</dbReference>
<dbReference type="EMBL" id="JAMDMM010000003">
    <property type="protein sequence ID" value="MCY9605703.1"/>
    <property type="molecule type" value="Genomic_DNA"/>
</dbReference>
<dbReference type="Proteomes" id="UP000315377">
    <property type="component" value="Chromosome"/>
</dbReference>
<feature type="chain" id="PRO_5042811035" evidence="1">
    <location>
        <begin position="27"/>
        <end position="86"/>
    </location>
</feature>
<dbReference type="Proteomes" id="UP001209276">
    <property type="component" value="Unassembled WGS sequence"/>
</dbReference>
<feature type="signal peptide" evidence="1">
    <location>
        <begin position="1"/>
        <end position="26"/>
    </location>
</feature>
<proteinExistence type="predicted"/>
<reference evidence="2 5" key="2">
    <citation type="submission" date="2022-05" db="EMBL/GenBank/DDBJ databases">
        <title>Genome Sequencing of Bee-Associated Microbes.</title>
        <authorList>
            <person name="Dunlap C."/>
        </authorList>
    </citation>
    <scope>NUCLEOTIDE SEQUENCE [LARGE SCALE GENOMIC DNA]</scope>
    <source>
        <strain evidence="2 5">NRRL B-14613</strain>
    </source>
</reference>
<dbReference type="GeneID" id="76998912"/>
<dbReference type="AlphaFoldDB" id="A0AAP9J303"/>
<protein>
    <submittedName>
        <fullName evidence="3">Uncharacterized protein</fullName>
    </submittedName>
</protein>
<evidence type="ECO:0000313" key="5">
    <source>
        <dbReference type="Proteomes" id="UP001209276"/>
    </source>
</evidence>
<gene>
    <name evidence="3" type="ORF">FLT43_23410</name>
    <name evidence="2" type="ORF">M5W83_00725</name>
</gene>
<keyword evidence="1" id="KW-0732">Signal</keyword>
<name>A0AAP9J303_PANTH</name>